<evidence type="ECO:0008006" key="2">
    <source>
        <dbReference type="Google" id="ProtNLM"/>
    </source>
</evidence>
<dbReference type="Pfam" id="PF14099">
    <property type="entry name" value="Polysacc_lyase"/>
    <property type="match status" value="1"/>
</dbReference>
<dbReference type="Gene3D" id="2.60.120.200">
    <property type="match status" value="1"/>
</dbReference>
<dbReference type="InterPro" id="IPR025975">
    <property type="entry name" value="Polysacc_lyase"/>
</dbReference>
<name>A0A382C9I5_9ZZZZ</name>
<protein>
    <recommendedName>
        <fullName evidence="2">GH16 domain-containing protein</fullName>
    </recommendedName>
</protein>
<sequence>MKTLLILLLLVPTLAMSKVYKKDGKFFIKTSKSGFKYHKNFMDHKDHNFQYIKDKKKARAGKYYQRFELRDGDCFGDDDGGWSDCNTDRERVEFSTRPRQPITKNQCYGYSLMLSKDYTYIHPTSTTLGQVHQHGGPTGKAEGLASFPPLVQIDIVGSSLMFNWHELSGSATNVKDESRYHKLKSVKDMKGVWTDISFCLDFKNNRMDAWVDGIKKVEILKSPIFFKPEAIYFKHGIYRSFISKYKKFHKVEKMPTQIVFYDEIRRGNSIEKVDVNINPKLKRVD</sequence>
<accession>A0A382C9I5</accession>
<proteinExistence type="predicted"/>
<evidence type="ECO:0000313" key="1">
    <source>
        <dbReference type="EMBL" id="SVB22037.1"/>
    </source>
</evidence>
<reference evidence="1" key="1">
    <citation type="submission" date="2018-05" db="EMBL/GenBank/DDBJ databases">
        <authorList>
            <person name="Lanie J.A."/>
            <person name="Ng W.-L."/>
            <person name="Kazmierczak K.M."/>
            <person name="Andrzejewski T.M."/>
            <person name="Davidsen T.M."/>
            <person name="Wayne K.J."/>
            <person name="Tettelin H."/>
            <person name="Glass J.I."/>
            <person name="Rusch D."/>
            <person name="Podicherti R."/>
            <person name="Tsui H.-C.T."/>
            <person name="Winkler M.E."/>
        </authorList>
    </citation>
    <scope>NUCLEOTIDE SEQUENCE</scope>
</reference>
<dbReference type="EMBL" id="UINC01033177">
    <property type="protein sequence ID" value="SVB22037.1"/>
    <property type="molecule type" value="Genomic_DNA"/>
</dbReference>
<organism evidence="1">
    <name type="scientific">marine metagenome</name>
    <dbReference type="NCBI Taxonomy" id="408172"/>
    <lineage>
        <taxon>unclassified sequences</taxon>
        <taxon>metagenomes</taxon>
        <taxon>ecological metagenomes</taxon>
    </lineage>
</organism>
<dbReference type="AlphaFoldDB" id="A0A382C9I5"/>
<gene>
    <name evidence="1" type="ORF">METZ01_LOCUS174891</name>
</gene>